<evidence type="ECO:0000313" key="1">
    <source>
        <dbReference type="EMBL" id="RPB05583.1"/>
    </source>
</evidence>
<accession>A0A3N4K5C6</accession>
<evidence type="ECO:0000313" key="2">
    <source>
        <dbReference type="Proteomes" id="UP000276215"/>
    </source>
</evidence>
<sequence>MVILWLLRNLIGETGPIVRIGLDSGVRCSIGATCLLSDYCTTLQTSPLFEPARVGIPQEAFHSIVKWRVMQYHTVQCAAISDSYDESRNAAGPSVQPTQSGIYVCDIIWLRVGGLNWTDLPLGIGIVYYRRASTVPQVNSEEESAYGMALAWLSVWLDGDNLSQVQAVMREGRVRYL</sequence>
<name>A0A3N4K5C6_9PEZI</name>
<keyword evidence="2" id="KW-1185">Reference proteome</keyword>
<proteinExistence type="predicted"/>
<gene>
    <name evidence="1" type="ORF">L873DRAFT_1839671</name>
</gene>
<dbReference type="Proteomes" id="UP000276215">
    <property type="component" value="Unassembled WGS sequence"/>
</dbReference>
<organism evidence="1 2">
    <name type="scientific">Choiromyces venosus 120613-1</name>
    <dbReference type="NCBI Taxonomy" id="1336337"/>
    <lineage>
        <taxon>Eukaryota</taxon>
        <taxon>Fungi</taxon>
        <taxon>Dikarya</taxon>
        <taxon>Ascomycota</taxon>
        <taxon>Pezizomycotina</taxon>
        <taxon>Pezizomycetes</taxon>
        <taxon>Pezizales</taxon>
        <taxon>Tuberaceae</taxon>
        <taxon>Choiromyces</taxon>
    </lineage>
</organism>
<dbReference type="AlphaFoldDB" id="A0A3N4K5C6"/>
<reference evidence="1 2" key="1">
    <citation type="journal article" date="2018" name="Nat. Ecol. Evol.">
        <title>Pezizomycetes genomes reveal the molecular basis of ectomycorrhizal truffle lifestyle.</title>
        <authorList>
            <person name="Murat C."/>
            <person name="Payen T."/>
            <person name="Noel B."/>
            <person name="Kuo A."/>
            <person name="Morin E."/>
            <person name="Chen J."/>
            <person name="Kohler A."/>
            <person name="Krizsan K."/>
            <person name="Balestrini R."/>
            <person name="Da Silva C."/>
            <person name="Montanini B."/>
            <person name="Hainaut M."/>
            <person name="Levati E."/>
            <person name="Barry K.W."/>
            <person name="Belfiori B."/>
            <person name="Cichocki N."/>
            <person name="Clum A."/>
            <person name="Dockter R.B."/>
            <person name="Fauchery L."/>
            <person name="Guy J."/>
            <person name="Iotti M."/>
            <person name="Le Tacon F."/>
            <person name="Lindquist E.A."/>
            <person name="Lipzen A."/>
            <person name="Malagnac F."/>
            <person name="Mello A."/>
            <person name="Molinier V."/>
            <person name="Miyauchi S."/>
            <person name="Poulain J."/>
            <person name="Riccioni C."/>
            <person name="Rubini A."/>
            <person name="Sitrit Y."/>
            <person name="Splivallo R."/>
            <person name="Traeger S."/>
            <person name="Wang M."/>
            <person name="Zifcakova L."/>
            <person name="Wipf D."/>
            <person name="Zambonelli A."/>
            <person name="Paolocci F."/>
            <person name="Nowrousian M."/>
            <person name="Ottonello S."/>
            <person name="Baldrian P."/>
            <person name="Spatafora J.W."/>
            <person name="Henrissat B."/>
            <person name="Nagy L.G."/>
            <person name="Aury J.M."/>
            <person name="Wincker P."/>
            <person name="Grigoriev I.V."/>
            <person name="Bonfante P."/>
            <person name="Martin F.M."/>
        </authorList>
    </citation>
    <scope>NUCLEOTIDE SEQUENCE [LARGE SCALE GENOMIC DNA]</scope>
    <source>
        <strain evidence="1 2">120613-1</strain>
    </source>
</reference>
<protein>
    <submittedName>
        <fullName evidence="1">Uncharacterized protein</fullName>
    </submittedName>
</protein>
<dbReference type="EMBL" id="ML120352">
    <property type="protein sequence ID" value="RPB05583.1"/>
    <property type="molecule type" value="Genomic_DNA"/>
</dbReference>